<reference evidence="2 3" key="1">
    <citation type="submission" date="2020-02" db="EMBL/GenBank/DDBJ databases">
        <title>A chromosome-scale genome assembly of the black bullhead catfish (Ameiurus melas).</title>
        <authorList>
            <person name="Wen M."/>
            <person name="Zham M."/>
            <person name="Cabau C."/>
            <person name="Klopp C."/>
            <person name="Donnadieu C."/>
            <person name="Roques C."/>
            <person name="Bouchez O."/>
            <person name="Lampietro C."/>
            <person name="Jouanno E."/>
            <person name="Herpin A."/>
            <person name="Louis A."/>
            <person name="Berthelot C."/>
            <person name="Parey E."/>
            <person name="Roest-Crollius H."/>
            <person name="Braasch I."/>
            <person name="Postlethwait J."/>
            <person name="Robinson-Rechavi M."/>
            <person name="Echchiki A."/>
            <person name="Begum T."/>
            <person name="Montfort J."/>
            <person name="Schartl M."/>
            <person name="Bobe J."/>
            <person name="Guiguen Y."/>
        </authorList>
    </citation>
    <scope>NUCLEOTIDE SEQUENCE [LARGE SCALE GENOMIC DNA]</scope>
    <source>
        <strain evidence="2">M_S1</strain>
        <tissue evidence="2">Blood</tissue>
    </source>
</reference>
<evidence type="ECO:0000313" key="3">
    <source>
        <dbReference type="Proteomes" id="UP000593565"/>
    </source>
</evidence>
<evidence type="ECO:0000313" key="2">
    <source>
        <dbReference type="EMBL" id="KAF4092394.1"/>
    </source>
</evidence>
<dbReference type="EMBL" id="JAAGNN010000002">
    <property type="protein sequence ID" value="KAF4092394.1"/>
    <property type="molecule type" value="Genomic_DNA"/>
</dbReference>
<dbReference type="SUPFAM" id="SSF48726">
    <property type="entry name" value="Immunoglobulin"/>
    <property type="match status" value="1"/>
</dbReference>
<comment type="caution">
    <text evidence="2">The sequence shown here is derived from an EMBL/GenBank/DDBJ whole genome shotgun (WGS) entry which is preliminary data.</text>
</comment>
<organism evidence="2 3">
    <name type="scientific">Ameiurus melas</name>
    <name type="common">Black bullhead</name>
    <name type="synonym">Silurus melas</name>
    <dbReference type="NCBI Taxonomy" id="219545"/>
    <lineage>
        <taxon>Eukaryota</taxon>
        <taxon>Metazoa</taxon>
        <taxon>Chordata</taxon>
        <taxon>Craniata</taxon>
        <taxon>Vertebrata</taxon>
        <taxon>Euteleostomi</taxon>
        <taxon>Actinopterygii</taxon>
        <taxon>Neopterygii</taxon>
        <taxon>Teleostei</taxon>
        <taxon>Ostariophysi</taxon>
        <taxon>Siluriformes</taxon>
        <taxon>Ictaluridae</taxon>
        <taxon>Ameiurus</taxon>
    </lineage>
</organism>
<dbReference type="InterPro" id="IPR036179">
    <property type="entry name" value="Ig-like_dom_sf"/>
</dbReference>
<feature type="chain" id="PRO_5029907695" description="Immunoglobulin V-set domain-containing protein" evidence="1">
    <location>
        <begin position="18"/>
        <end position="145"/>
    </location>
</feature>
<keyword evidence="1" id="KW-0732">Signal</keyword>
<feature type="signal peptide" evidence="1">
    <location>
        <begin position="1"/>
        <end position="17"/>
    </location>
</feature>
<dbReference type="Gene3D" id="2.60.40.10">
    <property type="entry name" value="Immunoglobulins"/>
    <property type="match status" value="1"/>
</dbReference>
<name>A0A7J6BBF3_AMEME</name>
<evidence type="ECO:0008006" key="4">
    <source>
        <dbReference type="Google" id="ProtNLM"/>
    </source>
</evidence>
<sequence>MQDIFWILLMFTGAASGLLFQDPVVCRFNESSQCYVSLGQQLHLQLPLEDGFDLKIIDKNSTARLILKYRKRQSNQTKPNHPRWQFIKDNKTMILTSGERNDSGTYTLDIFDANGNIKGSYTLKMNTEGRTTLITSHSTQHLQVI</sequence>
<dbReference type="InterPro" id="IPR013783">
    <property type="entry name" value="Ig-like_fold"/>
</dbReference>
<dbReference type="AlphaFoldDB" id="A0A7J6BBF3"/>
<protein>
    <recommendedName>
        <fullName evidence="4">Immunoglobulin V-set domain-containing protein</fullName>
    </recommendedName>
</protein>
<gene>
    <name evidence="2" type="ORF">AMELA_G00020590</name>
</gene>
<evidence type="ECO:0000256" key="1">
    <source>
        <dbReference type="SAM" id="SignalP"/>
    </source>
</evidence>
<dbReference type="Proteomes" id="UP000593565">
    <property type="component" value="Unassembled WGS sequence"/>
</dbReference>
<keyword evidence="3" id="KW-1185">Reference proteome</keyword>
<accession>A0A7J6BBF3</accession>
<proteinExistence type="predicted"/>